<comment type="caution">
    <text evidence="1">The sequence shown here is derived from an EMBL/GenBank/DDBJ whole genome shotgun (WGS) entry which is preliminary data.</text>
</comment>
<organism evidence="1 2">
    <name type="scientific">Penicillium subrubescens</name>
    <dbReference type="NCBI Taxonomy" id="1316194"/>
    <lineage>
        <taxon>Eukaryota</taxon>
        <taxon>Fungi</taxon>
        <taxon>Dikarya</taxon>
        <taxon>Ascomycota</taxon>
        <taxon>Pezizomycotina</taxon>
        <taxon>Eurotiomycetes</taxon>
        <taxon>Eurotiomycetidae</taxon>
        <taxon>Eurotiales</taxon>
        <taxon>Aspergillaceae</taxon>
        <taxon>Penicillium</taxon>
    </lineage>
</organism>
<dbReference type="SUPFAM" id="SSF53474">
    <property type="entry name" value="alpha/beta-Hydrolases"/>
    <property type="match status" value="1"/>
</dbReference>
<evidence type="ECO:0000313" key="1">
    <source>
        <dbReference type="EMBL" id="OKP01406.1"/>
    </source>
</evidence>
<name>A0A1Q5TMF9_9EURO</name>
<dbReference type="STRING" id="1316194.A0A1Q5TMF9"/>
<accession>A0A1Q5TMF9</accession>
<dbReference type="EMBL" id="MNBE01000639">
    <property type="protein sequence ID" value="OKP01406.1"/>
    <property type="molecule type" value="Genomic_DNA"/>
</dbReference>
<dbReference type="GO" id="GO:0072330">
    <property type="term" value="P:monocarboxylic acid biosynthetic process"/>
    <property type="evidence" value="ECO:0007669"/>
    <property type="project" value="UniProtKB-ARBA"/>
</dbReference>
<protein>
    <submittedName>
        <fullName evidence="1">Uncharacterized protein</fullName>
    </submittedName>
</protein>
<evidence type="ECO:0000313" key="2">
    <source>
        <dbReference type="Proteomes" id="UP000186955"/>
    </source>
</evidence>
<gene>
    <name evidence="1" type="ORF">PENSUB_7396</name>
</gene>
<dbReference type="Gene3D" id="3.40.50.1820">
    <property type="entry name" value="alpha/beta hydrolase"/>
    <property type="match status" value="1"/>
</dbReference>
<reference evidence="1 2" key="1">
    <citation type="submission" date="2016-10" db="EMBL/GenBank/DDBJ databases">
        <title>Genome sequence of the ascomycete fungus Penicillium subrubescens.</title>
        <authorList>
            <person name="De Vries R.P."/>
            <person name="Peng M."/>
            <person name="Dilokpimol A."/>
            <person name="Hilden K."/>
            <person name="Makela M.R."/>
            <person name="Grigoriev I."/>
            <person name="Riley R."/>
            <person name="Granchi Z."/>
        </authorList>
    </citation>
    <scope>NUCLEOTIDE SEQUENCE [LARGE SCALE GENOMIC DNA]</scope>
    <source>
        <strain evidence="1 2">CBS 132785</strain>
    </source>
</reference>
<dbReference type="AlphaFoldDB" id="A0A1Q5TMF9"/>
<keyword evidence="2" id="KW-1185">Reference proteome</keyword>
<dbReference type="Proteomes" id="UP000186955">
    <property type="component" value="Unassembled WGS sequence"/>
</dbReference>
<dbReference type="GO" id="GO:0017000">
    <property type="term" value="P:antibiotic biosynthetic process"/>
    <property type="evidence" value="ECO:0007669"/>
    <property type="project" value="UniProtKB-ARBA"/>
</dbReference>
<proteinExistence type="predicted"/>
<dbReference type="InterPro" id="IPR029058">
    <property type="entry name" value="AB_hydrolase_fold"/>
</dbReference>
<sequence>MPTKEQVLPLGGINTDAEFQKIVTNWGFDNATAETLQALYPDIPDIGIPATMVGRPPSQYGDQYKRVAAFQGDMNIHAPRKLASQAWSVHNVSACSYVFDMITPGAPFAGANHR</sequence>